<dbReference type="PANTHER" id="PTHR43236">
    <property type="entry name" value="ANTITOXIN HIGA1"/>
    <property type="match status" value="1"/>
</dbReference>
<name>A0ABT5XXZ0_9FLAO</name>
<dbReference type="Gene3D" id="1.10.10.2910">
    <property type="match status" value="1"/>
</dbReference>
<evidence type="ECO:0000259" key="1">
    <source>
        <dbReference type="Pfam" id="PF06114"/>
    </source>
</evidence>
<accession>A0ABT5XXZ0</accession>
<sequence>MMKNNPRKLALEILTNFGIDNPRDVTIEDVIYALNIPLKYSKLTNCDGRIIHGEGKSLIVINDSIDFETRRNFTLAHELGHYLMHRNDLIQHVDDSASLAWFDTKNKTKISQQEIEANTFAAEILLPTHLFTEEVYKQPFDPNLIRSISDKYNVSRSSIIYRFVEMGNHPICVFYTKDNKVSYWKRSKDFNFKIKECTRIPPPHDSVAAEFFDDGTIYPLNESKQEISKSTWLEVKEEYADDTFYEYCLVHSGTNLTISVIWED</sequence>
<feature type="domain" description="IrrE N-terminal-like" evidence="1">
    <location>
        <begin position="35"/>
        <end position="163"/>
    </location>
</feature>
<evidence type="ECO:0000313" key="2">
    <source>
        <dbReference type="EMBL" id="MDF0716062.1"/>
    </source>
</evidence>
<dbReference type="EMBL" id="JARFVB010000003">
    <property type="protein sequence ID" value="MDF0716062.1"/>
    <property type="molecule type" value="Genomic_DNA"/>
</dbReference>
<dbReference type="PANTHER" id="PTHR43236:SF2">
    <property type="entry name" value="BLL0069 PROTEIN"/>
    <property type="match status" value="1"/>
</dbReference>
<dbReference type="RefSeq" id="WP_275615301.1">
    <property type="nucleotide sequence ID" value="NZ_JARFVB010000003.1"/>
</dbReference>
<dbReference type="Pfam" id="PF06114">
    <property type="entry name" value="Peptidase_M78"/>
    <property type="match status" value="1"/>
</dbReference>
<organism evidence="2 3">
    <name type="scientific">Flagellimonas yonaguniensis</name>
    <dbReference type="NCBI Taxonomy" id="3031325"/>
    <lineage>
        <taxon>Bacteria</taxon>
        <taxon>Pseudomonadati</taxon>
        <taxon>Bacteroidota</taxon>
        <taxon>Flavobacteriia</taxon>
        <taxon>Flavobacteriales</taxon>
        <taxon>Flavobacteriaceae</taxon>
        <taxon>Flagellimonas</taxon>
    </lineage>
</organism>
<comment type="caution">
    <text evidence="2">The sequence shown here is derived from an EMBL/GenBank/DDBJ whole genome shotgun (WGS) entry which is preliminary data.</text>
</comment>
<evidence type="ECO:0000313" key="3">
    <source>
        <dbReference type="Proteomes" id="UP001221366"/>
    </source>
</evidence>
<dbReference type="InterPro" id="IPR052345">
    <property type="entry name" value="Rad_response_metalloprotease"/>
</dbReference>
<gene>
    <name evidence="2" type="ORF">PY092_07895</name>
</gene>
<proteinExistence type="predicted"/>
<dbReference type="Proteomes" id="UP001221366">
    <property type="component" value="Unassembled WGS sequence"/>
</dbReference>
<dbReference type="InterPro" id="IPR010359">
    <property type="entry name" value="IrrE_HExxH"/>
</dbReference>
<keyword evidence="3" id="KW-1185">Reference proteome</keyword>
<protein>
    <submittedName>
        <fullName evidence="2">ImmA/IrrE family metallo-endopeptidase</fullName>
    </submittedName>
</protein>
<reference evidence="2 3" key="1">
    <citation type="submission" date="2023-03" db="EMBL/GenBank/DDBJ databases">
        <title>Muricauda XX sp. nov. and Muricauda XXX sp. nov., two novel species isolated from Okinawa Trough.</title>
        <authorList>
            <person name="Cao W."/>
            <person name="Deng X."/>
        </authorList>
    </citation>
    <scope>NUCLEOTIDE SEQUENCE [LARGE SCALE GENOMIC DNA]</scope>
    <source>
        <strain evidence="2 3">334s03</strain>
    </source>
</reference>